<dbReference type="UniPathway" id="UPA00068">
    <property type="reaction ID" value="UER00109"/>
</dbReference>
<keyword evidence="8" id="KW-0808">Transferase</keyword>
<dbReference type="InterPro" id="IPR015421">
    <property type="entry name" value="PyrdxlP-dep_Trfase_major"/>
</dbReference>
<comment type="subcellular location">
    <subcellularLocation>
        <location evidence="2">Mitochondrion</location>
    </subcellularLocation>
</comment>
<reference evidence="11 12" key="1">
    <citation type="submission" date="2011-02" db="EMBL/GenBank/DDBJ databases">
        <title>The Genome Sequence of Sphaeroforma arctica JP610.</title>
        <authorList>
            <consortium name="The Broad Institute Genome Sequencing Platform"/>
            <person name="Russ C."/>
            <person name="Cuomo C."/>
            <person name="Young S.K."/>
            <person name="Zeng Q."/>
            <person name="Gargeya S."/>
            <person name="Alvarado L."/>
            <person name="Berlin A."/>
            <person name="Chapman S.B."/>
            <person name="Chen Z."/>
            <person name="Freedman E."/>
            <person name="Gellesch M."/>
            <person name="Goldberg J."/>
            <person name="Griggs A."/>
            <person name="Gujja S."/>
            <person name="Heilman E."/>
            <person name="Heiman D."/>
            <person name="Howarth C."/>
            <person name="Mehta T."/>
            <person name="Neiman D."/>
            <person name="Pearson M."/>
            <person name="Roberts A."/>
            <person name="Saif S."/>
            <person name="Shea T."/>
            <person name="Shenoy N."/>
            <person name="Sisk P."/>
            <person name="Stolte C."/>
            <person name="Sykes S."/>
            <person name="White J."/>
            <person name="Yandava C."/>
            <person name="Burger G."/>
            <person name="Gray M.W."/>
            <person name="Holland P.W.H."/>
            <person name="King N."/>
            <person name="Lang F.B.F."/>
            <person name="Roger A.J."/>
            <person name="Ruiz-Trillo I."/>
            <person name="Haas B."/>
            <person name="Nusbaum C."/>
            <person name="Birren B."/>
        </authorList>
    </citation>
    <scope>NUCLEOTIDE SEQUENCE [LARGE SCALE GENOMIC DNA]</scope>
    <source>
        <strain evidence="11 12">JP610</strain>
    </source>
</reference>
<evidence type="ECO:0000256" key="9">
    <source>
        <dbReference type="ARBA" id="ARBA00022898"/>
    </source>
</evidence>
<dbReference type="Pfam" id="PF00202">
    <property type="entry name" value="Aminotran_3"/>
    <property type="match status" value="1"/>
</dbReference>
<dbReference type="InterPro" id="IPR005814">
    <property type="entry name" value="Aminotrans_3"/>
</dbReference>
<dbReference type="Gene3D" id="3.90.1150.10">
    <property type="entry name" value="Aspartate Aminotransferase, domain 1"/>
    <property type="match status" value="1"/>
</dbReference>
<evidence type="ECO:0000313" key="11">
    <source>
        <dbReference type="EMBL" id="KNC80214.1"/>
    </source>
</evidence>
<dbReference type="OrthoDB" id="425114at2759"/>
<dbReference type="FunFam" id="3.40.640.10:FF:000004">
    <property type="entry name" value="Acetylornithine aminotransferase"/>
    <property type="match status" value="1"/>
</dbReference>
<dbReference type="GO" id="GO:0042802">
    <property type="term" value="F:identical protein binding"/>
    <property type="evidence" value="ECO:0007669"/>
    <property type="project" value="TreeGrafter"/>
</dbReference>
<dbReference type="PIRSF" id="PIRSF000521">
    <property type="entry name" value="Transaminase_4ab_Lys_Orn"/>
    <property type="match status" value="1"/>
</dbReference>
<proteinExistence type="inferred from homology"/>
<comment type="similarity">
    <text evidence="4 10">Belongs to the class-III pyridoxal-phosphate-dependent aminotransferase family.</text>
</comment>
<dbReference type="InterPro" id="IPR049704">
    <property type="entry name" value="Aminotrans_3_PPA_site"/>
</dbReference>
<dbReference type="GO" id="GO:0005739">
    <property type="term" value="C:mitochondrion"/>
    <property type="evidence" value="ECO:0007669"/>
    <property type="project" value="UniProtKB-SubCell"/>
</dbReference>
<evidence type="ECO:0000256" key="2">
    <source>
        <dbReference type="ARBA" id="ARBA00004173"/>
    </source>
</evidence>
<keyword evidence="7" id="KW-0028">Amino-acid biosynthesis</keyword>
<evidence type="ECO:0000256" key="4">
    <source>
        <dbReference type="ARBA" id="ARBA00008954"/>
    </source>
</evidence>
<dbReference type="InterPro" id="IPR004636">
    <property type="entry name" value="AcOrn/SuccOrn_fam"/>
</dbReference>
<dbReference type="NCBIfam" id="TIGR00707">
    <property type="entry name" value="argD"/>
    <property type="match status" value="1"/>
</dbReference>
<dbReference type="GO" id="GO:0003992">
    <property type="term" value="F:N2-acetyl-L-ornithine:2-oxoglutarate 5-aminotransferase activity"/>
    <property type="evidence" value="ECO:0007669"/>
    <property type="project" value="UniProtKB-EC"/>
</dbReference>
<dbReference type="PANTHER" id="PTHR11986">
    <property type="entry name" value="AMINOTRANSFERASE CLASS III"/>
    <property type="match status" value="1"/>
</dbReference>
<evidence type="ECO:0000256" key="8">
    <source>
        <dbReference type="ARBA" id="ARBA00022679"/>
    </source>
</evidence>
<dbReference type="PROSITE" id="PS00600">
    <property type="entry name" value="AA_TRANSFER_CLASS_3"/>
    <property type="match status" value="1"/>
</dbReference>
<keyword evidence="6" id="KW-0032">Aminotransferase</keyword>
<dbReference type="GeneID" id="25907926"/>
<dbReference type="Gene3D" id="3.40.640.10">
    <property type="entry name" value="Type I PLP-dependent aspartate aminotransferase-like (Major domain)"/>
    <property type="match status" value="1"/>
</dbReference>
<dbReference type="InterPro" id="IPR015424">
    <property type="entry name" value="PyrdxlP-dep_Trfase"/>
</dbReference>
<dbReference type="eggNOG" id="KOG1401">
    <property type="taxonomic scope" value="Eukaryota"/>
</dbReference>
<dbReference type="InterPro" id="IPR015422">
    <property type="entry name" value="PyrdxlP-dep_Trfase_small"/>
</dbReference>
<evidence type="ECO:0000256" key="7">
    <source>
        <dbReference type="ARBA" id="ARBA00022605"/>
    </source>
</evidence>
<dbReference type="CDD" id="cd00610">
    <property type="entry name" value="OAT_like"/>
    <property type="match status" value="1"/>
</dbReference>
<comment type="cofactor">
    <cofactor evidence="1">
        <name>pyridoxal 5'-phosphate</name>
        <dbReference type="ChEBI" id="CHEBI:597326"/>
    </cofactor>
</comment>
<dbReference type="RefSeq" id="XP_014154116.1">
    <property type="nucleotide sequence ID" value="XM_014298641.1"/>
</dbReference>
<dbReference type="InterPro" id="IPR050103">
    <property type="entry name" value="Class-III_PLP-dep_AT"/>
</dbReference>
<keyword evidence="9 10" id="KW-0663">Pyridoxal phosphate</keyword>
<dbReference type="SUPFAM" id="SSF53383">
    <property type="entry name" value="PLP-dependent transferases"/>
    <property type="match status" value="1"/>
</dbReference>
<dbReference type="EC" id="2.6.1.11" evidence="5"/>
<accession>A0A0L0FU73</accession>
<evidence type="ECO:0000256" key="5">
    <source>
        <dbReference type="ARBA" id="ARBA00012919"/>
    </source>
</evidence>
<comment type="pathway">
    <text evidence="3">Amino-acid biosynthesis; L-arginine biosynthesis; N(2)-acetyl-L-ornithine from L-glutamate: step 4/4.</text>
</comment>
<evidence type="ECO:0000256" key="1">
    <source>
        <dbReference type="ARBA" id="ARBA00001933"/>
    </source>
</evidence>
<dbReference type="Proteomes" id="UP000054560">
    <property type="component" value="Unassembled WGS sequence"/>
</dbReference>
<dbReference type="GO" id="GO:0006526">
    <property type="term" value="P:L-arginine biosynthetic process"/>
    <property type="evidence" value="ECO:0007669"/>
    <property type="project" value="UniProtKB-UniPathway"/>
</dbReference>
<dbReference type="HAMAP" id="MF_01107">
    <property type="entry name" value="ArgD_aminotrans_3"/>
    <property type="match status" value="1"/>
</dbReference>
<dbReference type="PANTHER" id="PTHR11986:SF79">
    <property type="entry name" value="ACETYLORNITHINE AMINOTRANSFERASE, MITOCHONDRIAL"/>
    <property type="match status" value="1"/>
</dbReference>
<evidence type="ECO:0000256" key="10">
    <source>
        <dbReference type="RuleBase" id="RU003560"/>
    </source>
</evidence>
<evidence type="ECO:0000313" key="12">
    <source>
        <dbReference type="Proteomes" id="UP000054560"/>
    </source>
</evidence>
<evidence type="ECO:0000256" key="3">
    <source>
        <dbReference type="ARBA" id="ARBA00005024"/>
    </source>
</evidence>
<dbReference type="GO" id="GO:0030170">
    <property type="term" value="F:pyridoxal phosphate binding"/>
    <property type="evidence" value="ECO:0007669"/>
    <property type="project" value="InterPro"/>
</dbReference>
<evidence type="ECO:0000256" key="6">
    <source>
        <dbReference type="ARBA" id="ARBA00022576"/>
    </source>
</evidence>
<dbReference type="STRING" id="667725.A0A0L0FU73"/>
<dbReference type="NCBIfam" id="NF002325">
    <property type="entry name" value="PRK01278.1"/>
    <property type="match status" value="1"/>
</dbReference>
<organism evidence="11 12">
    <name type="scientific">Sphaeroforma arctica JP610</name>
    <dbReference type="NCBI Taxonomy" id="667725"/>
    <lineage>
        <taxon>Eukaryota</taxon>
        <taxon>Ichthyosporea</taxon>
        <taxon>Ichthyophonida</taxon>
        <taxon>Sphaeroforma</taxon>
    </lineage>
</organism>
<protein>
    <recommendedName>
        <fullName evidence="5">acetylornithine transaminase</fullName>
        <ecNumber evidence="5">2.6.1.11</ecNumber>
    </recommendedName>
</protein>
<dbReference type="AlphaFoldDB" id="A0A0L0FU73"/>
<sequence>MYSISRNVKHASSLKSLSAISSRGVANARDNFKYLVGTYVRPDIEFTHGEGVHLYDSDGREYLDFAAGIAVNALGHSHPAWVKTVNEYSSKLVHVSNLFHTQPAAQLAKSLVEHSFADKVFFCNSGTEANEAAIKFARKWAHVNYPNHQKNKVVSFSGGFHGRTMGALSITPNPNYQDAFRPLIGNVHTADFNNTETLSQHIDSQTCAAVVEPIQGESGVTPARDEFLVALRKICDEKNVLLVFDEVQCGLGRTGRLWGHESDTIDVKPDIMTLAKPLAGGLPIGAVLVTDAVSSTIKPGDHGSTFSGGPLVCAAAQTTFDIINSDTFLSNVRANGEYLVNGLESLRAKYPDLVSQVRGRGLMMGMVLTCPVADVVTKARGNGVLVISAGPNVLRMLPPLIVEKKHIDHALEVIDNALAAQDLSGAYKWGKSVPDRFQVQ</sequence>
<keyword evidence="12" id="KW-1185">Reference proteome</keyword>
<name>A0A0L0FU73_9EUKA</name>
<dbReference type="EMBL" id="KQ242184">
    <property type="protein sequence ID" value="KNC80214.1"/>
    <property type="molecule type" value="Genomic_DNA"/>
</dbReference>
<gene>
    <name evidence="11" type="ORF">SARC_07422</name>
</gene>